<feature type="region of interest" description="Disordered" evidence="1">
    <location>
        <begin position="436"/>
        <end position="461"/>
    </location>
</feature>
<organism evidence="2 3">
    <name type="scientific">Trypanosoma equiperdum</name>
    <dbReference type="NCBI Taxonomy" id="5694"/>
    <lineage>
        <taxon>Eukaryota</taxon>
        <taxon>Discoba</taxon>
        <taxon>Euglenozoa</taxon>
        <taxon>Kinetoplastea</taxon>
        <taxon>Metakinetoplastina</taxon>
        <taxon>Trypanosomatida</taxon>
        <taxon>Trypanosomatidae</taxon>
        <taxon>Trypanosoma</taxon>
    </lineage>
</organism>
<dbReference type="EMBL" id="CZPT02001766">
    <property type="protein sequence ID" value="SCU72022.1"/>
    <property type="molecule type" value="Genomic_DNA"/>
</dbReference>
<dbReference type="VEuPathDB" id="TriTrypDB:TEOVI_000360400"/>
<dbReference type="RefSeq" id="XP_067082593.1">
    <property type="nucleotide sequence ID" value="XM_067226492.1"/>
</dbReference>
<reference evidence="2" key="1">
    <citation type="submission" date="2016-09" db="EMBL/GenBank/DDBJ databases">
        <authorList>
            <person name="Hebert L."/>
            <person name="Moumen B."/>
        </authorList>
    </citation>
    <scope>NUCLEOTIDE SEQUENCE [LARGE SCALE GENOMIC DNA]</scope>
    <source>
        <strain evidence="2">OVI</strain>
    </source>
</reference>
<dbReference type="GeneID" id="92377544"/>
<feature type="region of interest" description="Disordered" evidence="1">
    <location>
        <begin position="250"/>
        <end position="277"/>
    </location>
</feature>
<feature type="region of interest" description="Disordered" evidence="1">
    <location>
        <begin position="358"/>
        <end position="378"/>
    </location>
</feature>
<protein>
    <submittedName>
        <fullName evidence="2">TFIIH basal transcription factor subunit</fullName>
    </submittedName>
</protein>
<accession>A0A1G4IHV3</accession>
<name>A0A1G4IHV3_TRYEQ</name>
<gene>
    <name evidence="2" type="ORF">TEOVI_000360400</name>
</gene>
<sequence>MSQLSELLNTSQLTKYYALIQFLSSHTNAEYTLAQLDYLLPRGASLQRFPASWIEFMEEGLCNNQNVELYRRPVAGGEAAGENISSLVQEEREEIVLICRRPVINDLKDLARLLQSPATVPDVEGCVALHTDQITLNENLLRASQTQGLLYYFPDNYTKSREHRSAKSRRSSSQSEIVSNLMRNEDIEGLLNEKSKDGKLDLPAGVTAQFMLYNRRGVPVRGRNSFPMRYNVGDRAMVIVERSVPPDADHVPAKPPLVTTTLGRPVGMSSVGGSDGSTPVEIRVKVSANSVGSQRTCISIKAQVKGRVVLSLFVDSRETIIPLEVLDESVGMPGVIVGREQQPLLPVPDDIRINDPAIWGSGNGDEQAGRGGVSGIDRDSGSCGNSALSWWLNPSPAILEVRDLTLPDSETFAAASRAVWNVHRADESAMKAVRKALKDQRNSETTRKKRNKRSRPRDLRNSHMIHYGFDASIPFGTQRSFPKDA</sequence>
<feature type="compositionally biased region" description="Basic and acidic residues" evidence="1">
    <location>
        <begin position="436"/>
        <end position="446"/>
    </location>
</feature>
<proteinExistence type="predicted"/>
<evidence type="ECO:0000313" key="2">
    <source>
        <dbReference type="EMBL" id="SCU72022.1"/>
    </source>
</evidence>
<evidence type="ECO:0000256" key="1">
    <source>
        <dbReference type="SAM" id="MobiDB-lite"/>
    </source>
</evidence>
<dbReference type="AlphaFoldDB" id="A0A1G4IHV3"/>
<dbReference type="Proteomes" id="UP000195570">
    <property type="component" value="Unassembled WGS sequence"/>
</dbReference>
<evidence type="ECO:0000313" key="3">
    <source>
        <dbReference type="Proteomes" id="UP000195570"/>
    </source>
</evidence>
<comment type="caution">
    <text evidence="2">The sequence shown here is derived from an EMBL/GenBank/DDBJ whole genome shotgun (WGS) entry which is preliminary data.</text>
</comment>
<keyword evidence="3" id="KW-1185">Reference proteome</keyword>